<dbReference type="AlphaFoldDB" id="A0A1A7Z5P2"/>
<organism evidence="2">
    <name type="scientific">Iconisemion striatum</name>
    <dbReference type="NCBI Taxonomy" id="60296"/>
    <lineage>
        <taxon>Eukaryota</taxon>
        <taxon>Metazoa</taxon>
        <taxon>Chordata</taxon>
        <taxon>Craniata</taxon>
        <taxon>Vertebrata</taxon>
        <taxon>Euteleostomi</taxon>
        <taxon>Actinopterygii</taxon>
        <taxon>Neopterygii</taxon>
        <taxon>Teleostei</taxon>
        <taxon>Neoteleostei</taxon>
        <taxon>Acanthomorphata</taxon>
        <taxon>Ovalentaria</taxon>
        <taxon>Atherinomorphae</taxon>
        <taxon>Cyprinodontiformes</taxon>
        <taxon>Nothobranchiidae</taxon>
        <taxon>Iconisemion</taxon>
    </lineage>
</organism>
<feature type="region of interest" description="Disordered" evidence="1">
    <location>
        <begin position="1"/>
        <end position="31"/>
    </location>
</feature>
<dbReference type="EMBL" id="HADX01015905">
    <property type="protein sequence ID" value="SBP38137.1"/>
    <property type="molecule type" value="Transcribed_RNA"/>
</dbReference>
<name>A0A1A7Z5P2_9TELE</name>
<evidence type="ECO:0000313" key="2">
    <source>
        <dbReference type="EMBL" id="SBP38137.1"/>
    </source>
</evidence>
<feature type="compositionally biased region" description="Basic and acidic residues" evidence="1">
    <location>
        <begin position="11"/>
        <end position="31"/>
    </location>
</feature>
<evidence type="ECO:0000256" key="1">
    <source>
        <dbReference type="SAM" id="MobiDB-lite"/>
    </source>
</evidence>
<accession>A0A1A7Z5P2</accession>
<gene>
    <name evidence="2" type="primary">Nfu_g_1_020926</name>
</gene>
<reference evidence="2" key="2">
    <citation type="submission" date="2016-06" db="EMBL/GenBank/DDBJ databases">
        <title>The genome of a short-lived fish provides insights into sex chromosome evolution and the genetic control of aging.</title>
        <authorList>
            <person name="Reichwald K."/>
            <person name="Felder M."/>
            <person name="Petzold A."/>
            <person name="Koch P."/>
            <person name="Groth M."/>
            <person name="Platzer M."/>
        </authorList>
    </citation>
    <scope>NUCLEOTIDE SEQUENCE</scope>
    <source>
        <tissue evidence="2">Brain</tissue>
    </source>
</reference>
<sequence>QSSRSFSPLELELRSSDSSRERRTDTFRGCF</sequence>
<feature type="non-terminal residue" evidence="2">
    <location>
        <position position="1"/>
    </location>
</feature>
<proteinExistence type="predicted"/>
<reference evidence="2" key="1">
    <citation type="submission" date="2016-05" db="EMBL/GenBank/DDBJ databases">
        <authorList>
            <person name="Lavstsen T."/>
            <person name="Jespersen J.S."/>
        </authorList>
    </citation>
    <scope>NUCLEOTIDE SEQUENCE</scope>
    <source>
        <tissue evidence="2">Brain</tissue>
    </source>
</reference>
<feature type="non-terminal residue" evidence="2">
    <location>
        <position position="31"/>
    </location>
</feature>
<protein>
    <submittedName>
        <fullName evidence="2">Uncharacterized protein</fullName>
    </submittedName>
</protein>